<gene>
    <name evidence="6" type="ORF">FSB_LOCUS23826</name>
</gene>
<dbReference type="InterPro" id="IPR007021">
    <property type="entry name" value="DUF659"/>
</dbReference>
<evidence type="ECO:0000256" key="4">
    <source>
        <dbReference type="PROSITE-ProRule" id="PRU00027"/>
    </source>
</evidence>
<feature type="domain" description="BED-type" evidence="5">
    <location>
        <begin position="18"/>
        <end position="75"/>
    </location>
</feature>
<protein>
    <recommendedName>
        <fullName evidence="5">BED-type domain-containing protein</fullName>
    </recommendedName>
</protein>
<dbReference type="EMBL" id="OIVN01001621">
    <property type="protein sequence ID" value="SPC95944.1"/>
    <property type="molecule type" value="Genomic_DNA"/>
</dbReference>
<evidence type="ECO:0000313" key="6">
    <source>
        <dbReference type="EMBL" id="SPC95944.1"/>
    </source>
</evidence>
<accession>A0A2N9G9X5</accession>
<evidence type="ECO:0000256" key="1">
    <source>
        <dbReference type="ARBA" id="ARBA00022723"/>
    </source>
</evidence>
<evidence type="ECO:0000256" key="3">
    <source>
        <dbReference type="ARBA" id="ARBA00022833"/>
    </source>
</evidence>
<dbReference type="GO" id="GO:0003677">
    <property type="term" value="F:DNA binding"/>
    <property type="evidence" value="ECO:0007669"/>
    <property type="project" value="InterPro"/>
</dbReference>
<dbReference type="PROSITE" id="PS50808">
    <property type="entry name" value="ZF_BED"/>
    <property type="match status" value="1"/>
</dbReference>
<proteinExistence type="predicted"/>
<dbReference type="InterPro" id="IPR003656">
    <property type="entry name" value="Znf_BED"/>
</dbReference>
<keyword evidence="2 4" id="KW-0863">Zinc-finger</keyword>
<name>A0A2N9G9X5_FAGSY</name>
<keyword evidence="1" id="KW-0479">Metal-binding</keyword>
<organism evidence="6">
    <name type="scientific">Fagus sylvatica</name>
    <name type="common">Beechnut</name>
    <dbReference type="NCBI Taxonomy" id="28930"/>
    <lineage>
        <taxon>Eukaryota</taxon>
        <taxon>Viridiplantae</taxon>
        <taxon>Streptophyta</taxon>
        <taxon>Embryophyta</taxon>
        <taxon>Tracheophyta</taxon>
        <taxon>Spermatophyta</taxon>
        <taxon>Magnoliopsida</taxon>
        <taxon>eudicotyledons</taxon>
        <taxon>Gunneridae</taxon>
        <taxon>Pentapetalae</taxon>
        <taxon>rosids</taxon>
        <taxon>fabids</taxon>
        <taxon>Fagales</taxon>
        <taxon>Fagaceae</taxon>
        <taxon>Fagus</taxon>
    </lineage>
</organism>
<sequence length="587" mass="67447">MADNSSTIGSSAATTPTRSKDLAWAHACVVPEAKNNTICLYCNKLIKGGGITRRKYHLAGIKGQVGPCKSAPDDVKWQMKQLIEDLKKSKETKKKINVEIVSPYGDPIDVDEEEEVEGGDVVARSVSQSVVNSVYYQPDIDAIATIGPGLRKDAETLFGIFDTVVQEIGVEYIVQFIIDNDSSYKAAGKKLMMKYPTLFWSPCAAHYLDLMLENIADKRYFPIVDDTVRKAKHVTKFIYNHGWVLDLMRREYTNGRELCRPAITRFATNFLSLQCFIKFKKELRQMFTSDQWVESAYAKSVVGKEVSKIVLEDHEFWSQCHHIVKITEPLVRVLRLVDGDEKPAMGYLYEAMDRAKEEIKVRMKHKVSLYGPYVQVIDSRWDRQLYSHLHTAGCFLNPAIYFRPTFTEKSEVHKGLLATIMRLVRDAEIQDKISSQLDEYKKSIGDFGMSLAIHQREKLNPVSWWEQFGLGTPKLHSFAIRVLENVHSKRRYRLEHKQTNDLDFVRYNLKLLERNIRRTKNTFDPISLDNIDLMAEWVAKEPGLLDEDNLNWDNLNAPIALVNVEDDDEVIVLNEDIEDDNRVVKEK</sequence>
<reference evidence="6" key="1">
    <citation type="submission" date="2018-02" db="EMBL/GenBank/DDBJ databases">
        <authorList>
            <person name="Cohen D.B."/>
            <person name="Kent A.D."/>
        </authorList>
    </citation>
    <scope>NUCLEOTIDE SEQUENCE</scope>
</reference>
<dbReference type="PANTHER" id="PTHR32166:SF122">
    <property type="entry name" value="OS09G0499600 PROTEIN"/>
    <property type="match status" value="1"/>
</dbReference>
<keyword evidence="3" id="KW-0862">Zinc</keyword>
<dbReference type="GO" id="GO:0008270">
    <property type="term" value="F:zinc ion binding"/>
    <property type="evidence" value="ECO:0007669"/>
    <property type="project" value="UniProtKB-KW"/>
</dbReference>
<dbReference type="AlphaFoldDB" id="A0A2N9G9X5"/>
<dbReference type="Pfam" id="PF02892">
    <property type="entry name" value="zf-BED"/>
    <property type="match status" value="1"/>
</dbReference>
<dbReference type="InterPro" id="IPR012337">
    <property type="entry name" value="RNaseH-like_sf"/>
</dbReference>
<evidence type="ECO:0000259" key="5">
    <source>
        <dbReference type="PROSITE" id="PS50808"/>
    </source>
</evidence>
<dbReference type="Pfam" id="PF04937">
    <property type="entry name" value="DUF659"/>
    <property type="match status" value="1"/>
</dbReference>
<dbReference type="PANTHER" id="PTHR32166">
    <property type="entry name" value="OSJNBA0013A04.12 PROTEIN"/>
    <property type="match status" value="1"/>
</dbReference>
<dbReference type="SUPFAM" id="SSF53098">
    <property type="entry name" value="Ribonuclease H-like"/>
    <property type="match status" value="1"/>
</dbReference>
<evidence type="ECO:0000256" key="2">
    <source>
        <dbReference type="ARBA" id="ARBA00022771"/>
    </source>
</evidence>